<dbReference type="Gene3D" id="3.40.190.10">
    <property type="entry name" value="Periplasmic binding protein-like II"/>
    <property type="match status" value="1"/>
</dbReference>
<dbReference type="GO" id="GO:0043190">
    <property type="term" value="C:ATP-binding cassette (ABC) transporter complex"/>
    <property type="evidence" value="ECO:0007669"/>
    <property type="project" value="InterPro"/>
</dbReference>
<dbReference type="PANTHER" id="PTHR30290">
    <property type="entry name" value="PERIPLASMIC BINDING COMPONENT OF ABC TRANSPORTER"/>
    <property type="match status" value="1"/>
</dbReference>
<dbReference type="PIRSF" id="PIRSF002741">
    <property type="entry name" value="MppA"/>
    <property type="match status" value="1"/>
</dbReference>
<dbReference type="OrthoDB" id="9764591at2"/>
<feature type="chain" id="PRO_5039662719" evidence="2">
    <location>
        <begin position="32"/>
        <end position="545"/>
    </location>
</feature>
<evidence type="ECO:0000259" key="3">
    <source>
        <dbReference type="Pfam" id="PF00496"/>
    </source>
</evidence>
<evidence type="ECO:0000313" key="5">
    <source>
        <dbReference type="Proteomes" id="UP000198327"/>
    </source>
</evidence>
<dbReference type="Gene3D" id="3.10.105.10">
    <property type="entry name" value="Dipeptide-binding Protein, Domain 3"/>
    <property type="match status" value="1"/>
</dbReference>
<protein>
    <submittedName>
        <fullName evidence="4">Peptide/nickel transport system substrate-binding protein</fullName>
    </submittedName>
</protein>
<accession>A0A239GBL8</accession>
<dbReference type="InterPro" id="IPR030678">
    <property type="entry name" value="Peptide/Ni-bd"/>
</dbReference>
<feature type="signal peptide" evidence="2">
    <location>
        <begin position="1"/>
        <end position="31"/>
    </location>
</feature>
<dbReference type="PANTHER" id="PTHR30290:SF38">
    <property type="entry name" value="D,D-DIPEPTIDE-BINDING PERIPLASMIC PROTEIN DDPA-RELATED"/>
    <property type="match status" value="1"/>
</dbReference>
<organism evidence="4 5">
    <name type="scientific">Rhodococcoides kyotonense</name>
    <dbReference type="NCBI Taxonomy" id="398843"/>
    <lineage>
        <taxon>Bacteria</taxon>
        <taxon>Bacillati</taxon>
        <taxon>Actinomycetota</taxon>
        <taxon>Actinomycetes</taxon>
        <taxon>Mycobacteriales</taxon>
        <taxon>Nocardiaceae</taxon>
        <taxon>Rhodococcoides</taxon>
    </lineage>
</organism>
<sequence>MKTQKVFTLAASAAVLSLTAACGGASTAPNADVGDPVSGGSIRYAVSAWPKCVDPALQARGLSASQQYVETLTDQDRTTGEVIPRLAESWEVSDAANSFTLTLRDGVTFSDGTPLTAEVVKANVDTLKQIADSGRADTPLISALNTYVGTTVVDDRIVRFDFGAPELGFLRNLSDPYFGIYASSTVASSYEERCAGTSLVATGPFVITDVVQGQKLELDRRDDYGWAPAGVTSHTGAGYVDSISFELIPESGVRVGGLQSGEFDIVDDVPVLDQDVVAAQGDQIITGLVPNLVPGLRQNPLSPLGSDVAVRQALQSGIDREEIRDTLYSDRYSLPSSAIASNTPLWADQSDGLVYDPDRSEKILADAGWAKDGDGIWAKDGTQLAPRITYTPGSTQGATQQELELIQQQLGRIGIKVQLSPITAAESSAYMKDKAAAPYDFLTGSGPAKDVDFLAGLFLKTNPALAPADQPELESAAKALNLAATDAEREEAAAALQKLLVDGGYWIPVREQTRAVGVSADIQGVEIDPYGGTVLYDAWKVGGTS</sequence>
<evidence type="ECO:0000313" key="4">
    <source>
        <dbReference type="EMBL" id="SNS66188.1"/>
    </source>
</evidence>
<dbReference type="Pfam" id="PF00496">
    <property type="entry name" value="SBP_bac_5"/>
    <property type="match status" value="1"/>
</dbReference>
<dbReference type="AlphaFoldDB" id="A0A239GBL8"/>
<keyword evidence="5" id="KW-1185">Reference proteome</keyword>
<dbReference type="PROSITE" id="PS51257">
    <property type="entry name" value="PROKAR_LIPOPROTEIN"/>
    <property type="match status" value="1"/>
</dbReference>
<dbReference type="EMBL" id="FZOW01000004">
    <property type="protein sequence ID" value="SNS66188.1"/>
    <property type="molecule type" value="Genomic_DNA"/>
</dbReference>
<dbReference type="GO" id="GO:1904680">
    <property type="term" value="F:peptide transmembrane transporter activity"/>
    <property type="evidence" value="ECO:0007669"/>
    <property type="project" value="TreeGrafter"/>
</dbReference>
<keyword evidence="1 2" id="KW-0732">Signal</keyword>
<evidence type="ECO:0000256" key="2">
    <source>
        <dbReference type="SAM" id="SignalP"/>
    </source>
</evidence>
<proteinExistence type="predicted"/>
<dbReference type="GO" id="GO:0015833">
    <property type="term" value="P:peptide transport"/>
    <property type="evidence" value="ECO:0007669"/>
    <property type="project" value="TreeGrafter"/>
</dbReference>
<dbReference type="InterPro" id="IPR039424">
    <property type="entry name" value="SBP_5"/>
</dbReference>
<gene>
    <name evidence="4" type="ORF">SAMN05421642_104142</name>
</gene>
<evidence type="ECO:0000256" key="1">
    <source>
        <dbReference type="ARBA" id="ARBA00022729"/>
    </source>
</evidence>
<feature type="domain" description="Solute-binding protein family 5" evidence="3">
    <location>
        <begin position="81"/>
        <end position="460"/>
    </location>
</feature>
<dbReference type="InterPro" id="IPR000914">
    <property type="entry name" value="SBP_5_dom"/>
</dbReference>
<name>A0A239GBL8_9NOCA</name>
<dbReference type="Proteomes" id="UP000198327">
    <property type="component" value="Unassembled WGS sequence"/>
</dbReference>
<dbReference type="GO" id="GO:0042597">
    <property type="term" value="C:periplasmic space"/>
    <property type="evidence" value="ECO:0007669"/>
    <property type="project" value="UniProtKB-ARBA"/>
</dbReference>
<reference evidence="5" key="1">
    <citation type="submission" date="2017-06" db="EMBL/GenBank/DDBJ databases">
        <authorList>
            <person name="Varghese N."/>
            <person name="Submissions S."/>
        </authorList>
    </citation>
    <scope>NUCLEOTIDE SEQUENCE [LARGE SCALE GENOMIC DNA]</scope>
    <source>
        <strain evidence="5">JCM 23211</strain>
    </source>
</reference>
<dbReference type="RefSeq" id="WP_089245023.1">
    <property type="nucleotide sequence ID" value="NZ_FZOW01000004.1"/>
</dbReference>
<dbReference type="SUPFAM" id="SSF53850">
    <property type="entry name" value="Periplasmic binding protein-like II"/>
    <property type="match status" value="1"/>
</dbReference>